<evidence type="ECO:0000256" key="1">
    <source>
        <dbReference type="ARBA" id="ARBA00001974"/>
    </source>
</evidence>
<accession>A0A831W7G9</accession>
<dbReference type="InterPro" id="IPR036250">
    <property type="entry name" value="AcylCo_DH-like_C"/>
</dbReference>
<dbReference type="InterPro" id="IPR052166">
    <property type="entry name" value="Diverse_Acyl-CoA_DH"/>
</dbReference>
<comment type="cofactor">
    <cofactor evidence="1 10">
        <name>FAD</name>
        <dbReference type="ChEBI" id="CHEBI:57692"/>
    </cofactor>
</comment>
<evidence type="ECO:0000259" key="13">
    <source>
        <dbReference type="Pfam" id="PF02771"/>
    </source>
</evidence>
<evidence type="ECO:0000259" key="14">
    <source>
        <dbReference type="Pfam" id="PF12806"/>
    </source>
</evidence>
<dbReference type="EMBL" id="DRKP01000099">
    <property type="protein sequence ID" value="HEB96516.1"/>
    <property type="molecule type" value="Genomic_DNA"/>
</dbReference>
<dbReference type="PANTHER" id="PTHR42803:SF1">
    <property type="entry name" value="BROAD-SPECIFICITY LINEAR ACYL-COA DEHYDROGENASE FADE5"/>
    <property type="match status" value="1"/>
</dbReference>
<evidence type="ECO:0000259" key="12">
    <source>
        <dbReference type="Pfam" id="PF02770"/>
    </source>
</evidence>
<evidence type="ECO:0000256" key="9">
    <source>
        <dbReference type="ARBA" id="ARBA00069043"/>
    </source>
</evidence>
<dbReference type="PANTHER" id="PTHR42803">
    <property type="entry name" value="ACYL-COA DEHYDROGENASE"/>
    <property type="match status" value="1"/>
</dbReference>
<comment type="function">
    <text evidence="7">Involved in the assimilation of dimethylsulphoniopropionate (DMSP), an important compound in the fixation of carbon in marine phytoplankton, by mediating the conversion of 3-(methylthio)propanoyl-CoA (MMPA-CoA) to 3-(methylthio)acryloyl-CoA (MTA-CoA).</text>
</comment>
<feature type="domain" description="Acyl-CoA oxidase/dehydrogenase middle" evidence="12">
    <location>
        <begin position="163"/>
        <end position="272"/>
    </location>
</feature>
<dbReference type="SUPFAM" id="SSF47203">
    <property type="entry name" value="Acyl-CoA dehydrogenase C-terminal domain-like"/>
    <property type="match status" value="1"/>
</dbReference>
<dbReference type="InterPro" id="IPR025878">
    <property type="entry name" value="Acyl-CoA_dh-like_C_dom"/>
</dbReference>
<feature type="domain" description="Acetyl-CoA dehydrogenase-like C-terminal" evidence="14">
    <location>
        <begin position="468"/>
        <end position="590"/>
    </location>
</feature>
<gene>
    <name evidence="15" type="ORF">ENI96_08815</name>
</gene>
<comment type="similarity">
    <text evidence="2 10">Belongs to the acyl-CoA dehydrogenase family.</text>
</comment>
<dbReference type="Pfam" id="PF02771">
    <property type="entry name" value="Acyl-CoA_dh_N"/>
    <property type="match status" value="1"/>
</dbReference>
<keyword evidence="4 10" id="KW-0274">FAD</keyword>
<dbReference type="Gene3D" id="2.40.110.10">
    <property type="entry name" value="Butyryl-CoA Dehydrogenase, subunit A, domain 2"/>
    <property type="match status" value="1"/>
</dbReference>
<dbReference type="InterPro" id="IPR037069">
    <property type="entry name" value="AcylCoA_DH/ox_N_sf"/>
</dbReference>
<dbReference type="Pfam" id="PF02770">
    <property type="entry name" value="Acyl-CoA_dh_M"/>
    <property type="match status" value="1"/>
</dbReference>
<protein>
    <recommendedName>
        <fullName evidence="9">3-methylmercaptopropionyl-CoA dehydrogenase</fullName>
        <ecNumber evidence="8">1.3.99.41</ecNumber>
    </recommendedName>
</protein>
<evidence type="ECO:0000256" key="8">
    <source>
        <dbReference type="ARBA" id="ARBA00066694"/>
    </source>
</evidence>
<comment type="catalytic activity">
    <reaction evidence="6">
        <text>3-(methylsulfanyl)propanoyl-CoA + oxidized [electron-transfer flavoprotein] + H(+) = 3-(methylsulfanyl)acryloyl-CoA + reduced [electron-transfer flavoprotein]</text>
        <dbReference type="Rhea" id="RHEA:52612"/>
        <dbReference type="Rhea" id="RHEA-COMP:10685"/>
        <dbReference type="Rhea" id="RHEA-COMP:10686"/>
        <dbReference type="ChEBI" id="CHEBI:15378"/>
        <dbReference type="ChEBI" id="CHEBI:57692"/>
        <dbReference type="ChEBI" id="CHEBI:58307"/>
        <dbReference type="ChEBI" id="CHEBI:82815"/>
        <dbReference type="ChEBI" id="CHEBI:84994"/>
        <dbReference type="EC" id="1.3.99.41"/>
    </reaction>
    <physiologicalReaction direction="left-to-right" evidence="6">
        <dbReference type="Rhea" id="RHEA:52613"/>
    </physiologicalReaction>
</comment>
<feature type="domain" description="Acyl-CoA dehydrogenase/oxidase C-terminal" evidence="11">
    <location>
        <begin position="283"/>
        <end position="454"/>
    </location>
</feature>
<evidence type="ECO:0000256" key="6">
    <source>
        <dbReference type="ARBA" id="ARBA00051388"/>
    </source>
</evidence>
<dbReference type="AlphaFoldDB" id="A0A831W7G9"/>
<dbReference type="SUPFAM" id="SSF56645">
    <property type="entry name" value="Acyl-CoA dehydrogenase NM domain-like"/>
    <property type="match status" value="1"/>
</dbReference>
<dbReference type="InterPro" id="IPR013786">
    <property type="entry name" value="AcylCoA_DH/ox_N"/>
</dbReference>
<dbReference type="EC" id="1.3.99.41" evidence="8"/>
<evidence type="ECO:0000256" key="2">
    <source>
        <dbReference type="ARBA" id="ARBA00009347"/>
    </source>
</evidence>
<evidence type="ECO:0000256" key="7">
    <source>
        <dbReference type="ARBA" id="ARBA00058683"/>
    </source>
</evidence>
<comment type="caution">
    <text evidence="15">The sequence shown here is derived from an EMBL/GenBank/DDBJ whole genome shotgun (WGS) entry which is preliminary data.</text>
</comment>
<dbReference type="GO" id="GO:0050660">
    <property type="term" value="F:flavin adenine dinucleotide binding"/>
    <property type="evidence" value="ECO:0007669"/>
    <property type="project" value="InterPro"/>
</dbReference>
<dbReference type="Gene3D" id="1.20.140.10">
    <property type="entry name" value="Butyryl-CoA Dehydrogenase, subunit A, domain 3"/>
    <property type="match status" value="1"/>
</dbReference>
<feature type="domain" description="Acyl-CoA dehydrogenase/oxidase N-terminal" evidence="13">
    <location>
        <begin position="41"/>
        <end position="157"/>
    </location>
</feature>
<dbReference type="InterPro" id="IPR046373">
    <property type="entry name" value="Acyl-CoA_Oxase/DH_mid-dom_sf"/>
</dbReference>
<dbReference type="Pfam" id="PF12806">
    <property type="entry name" value="Acyl-CoA_dh_C"/>
    <property type="match status" value="1"/>
</dbReference>
<keyword evidence="3 10" id="KW-0285">Flavoprotein</keyword>
<dbReference type="InterPro" id="IPR006091">
    <property type="entry name" value="Acyl-CoA_Oxase/DH_mid-dom"/>
</dbReference>
<evidence type="ECO:0000256" key="5">
    <source>
        <dbReference type="ARBA" id="ARBA00023002"/>
    </source>
</evidence>
<evidence type="ECO:0000313" key="15">
    <source>
        <dbReference type="EMBL" id="HEB96516.1"/>
    </source>
</evidence>
<dbReference type="InterPro" id="IPR009075">
    <property type="entry name" value="AcylCo_DH/oxidase_C"/>
</dbReference>
<evidence type="ECO:0000259" key="11">
    <source>
        <dbReference type="Pfam" id="PF00441"/>
    </source>
</evidence>
<evidence type="ECO:0000256" key="4">
    <source>
        <dbReference type="ARBA" id="ARBA00022827"/>
    </source>
</evidence>
<proteinExistence type="inferred from homology"/>
<keyword evidence="5 10" id="KW-0560">Oxidoreductase</keyword>
<dbReference type="GO" id="GO:0016627">
    <property type="term" value="F:oxidoreductase activity, acting on the CH-CH group of donors"/>
    <property type="evidence" value="ECO:0007669"/>
    <property type="project" value="InterPro"/>
</dbReference>
<evidence type="ECO:0000256" key="3">
    <source>
        <dbReference type="ARBA" id="ARBA00022630"/>
    </source>
</evidence>
<dbReference type="InterPro" id="IPR009100">
    <property type="entry name" value="AcylCoA_DH/oxidase_NM_dom_sf"/>
</dbReference>
<dbReference type="Proteomes" id="UP000886251">
    <property type="component" value="Unassembled WGS sequence"/>
</dbReference>
<organism evidence="15">
    <name type="scientific">Sedimenticola thiotaurini</name>
    <dbReference type="NCBI Taxonomy" id="1543721"/>
    <lineage>
        <taxon>Bacteria</taxon>
        <taxon>Pseudomonadati</taxon>
        <taxon>Pseudomonadota</taxon>
        <taxon>Gammaproteobacteria</taxon>
        <taxon>Chromatiales</taxon>
        <taxon>Sedimenticolaceae</taxon>
        <taxon>Sedimenticola</taxon>
    </lineage>
</organism>
<sequence>MPSYHAPLRDLHFVYHELLDADDVLTALPGFEEATPDLVDAILEEAAKLFEQEIQPLNQPGDEEGCRFEDGRVHTPKGFREAYRAYTEGGWPALSLDPAIGGQGLPETIAFMLEEMINSASVSFGLYPGLTRGAVTALQHHASDELKAIYLPKMAAGTWSGTMCLTEPHAGTDLGLLRTRAEPRGDGSYRIDGTKIFITGGEQDLTENIVHLVLARLPDAPPGIRGISLFLVPKRLPDANGEAGEANGVSCGAIEHKMGIRASSTCVINFDDATGFLVGPEHRGVACMFTMMNAERLAIGIQGLGLAEVAYQNAVGYARERRQGRSARGPQDPDHSADPLLVHPDVRRMLLTTRAFTEGGRALAVWTALNIDLSKHHPDPELRQEADDLVALVTPVVKALFSDLGFESTVLCQQVLGGHGYIREWGMEQFVRDARIAQIYEGTNGIQALDLVRRKLFLHDGRLPNRLFDLIEAYMEPRRGDASLQPFLTPLEHALTLLRELTAWLIREGSEDPDELGAAATDYLRIFGLVILAWFWVRMVETALEDHEGRDDAFYRAKILTGHYFLQRILPQIGSLAAAVRSGARLLMEFEEEAF</sequence>
<dbReference type="FunFam" id="2.40.110.10:FF:000031">
    <property type="entry name" value="Acyl-CoA dehydrogenase, putative"/>
    <property type="match status" value="1"/>
</dbReference>
<dbReference type="Pfam" id="PF00441">
    <property type="entry name" value="Acyl-CoA_dh_1"/>
    <property type="match status" value="1"/>
</dbReference>
<evidence type="ECO:0000256" key="10">
    <source>
        <dbReference type="RuleBase" id="RU362125"/>
    </source>
</evidence>
<reference evidence="15" key="1">
    <citation type="journal article" date="2020" name="mSystems">
        <title>Genome- and Community-Level Interaction Insights into Carbon Utilization and Element Cycling Functions of Hydrothermarchaeota in Hydrothermal Sediment.</title>
        <authorList>
            <person name="Zhou Z."/>
            <person name="Liu Y."/>
            <person name="Xu W."/>
            <person name="Pan J."/>
            <person name="Luo Z.H."/>
            <person name="Li M."/>
        </authorList>
    </citation>
    <scope>NUCLEOTIDE SEQUENCE [LARGE SCALE GENOMIC DNA]</scope>
    <source>
        <strain evidence="15">HyVt-443</strain>
    </source>
</reference>
<dbReference type="Gene3D" id="1.10.540.10">
    <property type="entry name" value="Acyl-CoA dehydrogenase/oxidase, N-terminal domain"/>
    <property type="match status" value="1"/>
</dbReference>
<name>A0A831W7G9_9GAMM</name>